<proteinExistence type="inferred from homology"/>
<dbReference type="EMBL" id="BONZ01000067">
    <property type="protein sequence ID" value="GIH18527.1"/>
    <property type="molecule type" value="Genomic_DNA"/>
</dbReference>
<feature type="signal peptide" evidence="4">
    <location>
        <begin position="1"/>
        <end position="19"/>
    </location>
</feature>
<organism evidence="5 6">
    <name type="scientific">Rugosimonospora africana</name>
    <dbReference type="NCBI Taxonomy" id="556532"/>
    <lineage>
        <taxon>Bacteria</taxon>
        <taxon>Bacillati</taxon>
        <taxon>Actinomycetota</taxon>
        <taxon>Actinomycetes</taxon>
        <taxon>Micromonosporales</taxon>
        <taxon>Micromonosporaceae</taxon>
        <taxon>Rugosimonospora</taxon>
    </lineage>
</organism>
<dbReference type="PANTHER" id="PTHR30061:SF50">
    <property type="entry name" value="MALTOSE_MALTODEXTRIN-BINDING PERIPLASMIC PROTEIN"/>
    <property type="match status" value="1"/>
</dbReference>
<dbReference type="GO" id="GO:0055052">
    <property type="term" value="C:ATP-binding cassette (ABC) transporter complex, substrate-binding subunit-containing"/>
    <property type="evidence" value="ECO:0007669"/>
    <property type="project" value="TreeGrafter"/>
</dbReference>
<dbReference type="RefSeq" id="WP_203922025.1">
    <property type="nucleotide sequence ID" value="NZ_BONZ01000067.1"/>
</dbReference>
<evidence type="ECO:0000256" key="2">
    <source>
        <dbReference type="ARBA" id="ARBA00022448"/>
    </source>
</evidence>
<evidence type="ECO:0000256" key="3">
    <source>
        <dbReference type="ARBA" id="ARBA00022729"/>
    </source>
</evidence>
<dbReference type="PANTHER" id="PTHR30061">
    <property type="entry name" value="MALTOSE-BINDING PERIPLASMIC PROTEIN"/>
    <property type="match status" value="1"/>
</dbReference>
<accession>A0A8J3QYQ5</accession>
<evidence type="ECO:0000256" key="1">
    <source>
        <dbReference type="ARBA" id="ARBA00008520"/>
    </source>
</evidence>
<keyword evidence="3 4" id="KW-0732">Signal</keyword>
<dbReference type="GO" id="GO:0015768">
    <property type="term" value="P:maltose transport"/>
    <property type="evidence" value="ECO:0007669"/>
    <property type="project" value="TreeGrafter"/>
</dbReference>
<sequence>MRKQRSIAVGAAVAAVALALTGCSGNNDGGSAGGGDGKSLTVWLMQDTLTEASQKAVVDQFQAQTGATVKVEIQQWDNINTKLTTALATDNPPDVVEIGNTDVPLFAANGALADLTSDKKDLEGSNTWLKGLEGPATVDGKLYAAPFYAGTRSVIYNMDMWSKAGVTAAPKSYTELLTDLDKVKATNSAADFSAFYLPGTYWYNALSFLYDAGGALAQQSGSNWKGQLETSQSQQGLQDFKDFENKYSTSASRTAPMDTPNPTDLFATGKTATVMGNGNAVKTIEQSNPKLVGHVGSFPFPSKADPGKNMPNFLGGSDIAIATKSKNPKLALQFVKFIGSDDIQVKQVAEASGHVPVSDQLIEQVVKTLPDDLKSFYEGAKLSISTPATPGWATIESDASVTDFFSQIAAGTKTPQQAGADFDKHLNDALNAS</sequence>
<keyword evidence="6" id="KW-1185">Reference proteome</keyword>
<name>A0A8J3QYQ5_9ACTN</name>
<protein>
    <submittedName>
        <fullName evidence="5">ABC transporter substrate-binding protein</fullName>
    </submittedName>
</protein>
<evidence type="ECO:0000313" key="5">
    <source>
        <dbReference type="EMBL" id="GIH18527.1"/>
    </source>
</evidence>
<comment type="caution">
    <text evidence="5">The sequence shown here is derived from an EMBL/GenBank/DDBJ whole genome shotgun (WGS) entry which is preliminary data.</text>
</comment>
<evidence type="ECO:0000256" key="4">
    <source>
        <dbReference type="SAM" id="SignalP"/>
    </source>
</evidence>
<evidence type="ECO:0000313" key="6">
    <source>
        <dbReference type="Proteomes" id="UP000642748"/>
    </source>
</evidence>
<reference evidence="5" key="1">
    <citation type="submission" date="2021-01" db="EMBL/GenBank/DDBJ databases">
        <title>Whole genome shotgun sequence of Rugosimonospora africana NBRC 104875.</title>
        <authorList>
            <person name="Komaki H."/>
            <person name="Tamura T."/>
        </authorList>
    </citation>
    <scope>NUCLEOTIDE SEQUENCE</scope>
    <source>
        <strain evidence="5">NBRC 104875</strain>
    </source>
</reference>
<dbReference type="GO" id="GO:1901982">
    <property type="term" value="F:maltose binding"/>
    <property type="evidence" value="ECO:0007669"/>
    <property type="project" value="TreeGrafter"/>
</dbReference>
<dbReference type="SUPFAM" id="SSF53850">
    <property type="entry name" value="Periplasmic binding protein-like II"/>
    <property type="match status" value="1"/>
</dbReference>
<dbReference type="InterPro" id="IPR006059">
    <property type="entry name" value="SBP"/>
</dbReference>
<keyword evidence="2" id="KW-0813">Transport</keyword>
<dbReference type="AlphaFoldDB" id="A0A8J3QYQ5"/>
<dbReference type="PROSITE" id="PS51257">
    <property type="entry name" value="PROKAR_LIPOPROTEIN"/>
    <property type="match status" value="1"/>
</dbReference>
<gene>
    <name evidence="5" type="ORF">Raf01_66990</name>
</gene>
<dbReference type="Pfam" id="PF13416">
    <property type="entry name" value="SBP_bac_8"/>
    <property type="match status" value="1"/>
</dbReference>
<comment type="similarity">
    <text evidence="1">Belongs to the bacterial solute-binding protein 1 family.</text>
</comment>
<feature type="chain" id="PRO_5038394205" evidence="4">
    <location>
        <begin position="20"/>
        <end position="433"/>
    </location>
</feature>
<dbReference type="GO" id="GO:0042956">
    <property type="term" value="P:maltodextrin transmembrane transport"/>
    <property type="evidence" value="ECO:0007669"/>
    <property type="project" value="TreeGrafter"/>
</dbReference>
<dbReference type="Gene3D" id="3.40.190.10">
    <property type="entry name" value="Periplasmic binding protein-like II"/>
    <property type="match status" value="2"/>
</dbReference>
<dbReference type="Proteomes" id="UP000642748">
    <property type="component" value="Unassembled WGS sequence"/>
</dbReference>